<dbReference type="RefSeq" id="WP_083102976.1">
    <property type="nucleotide sequence ID" value="NZ_CP020569.1"/>
</dbReference>
<dbReference type="EMBL" id="CP020569">
    <property type="protein sequence ID" value="ARF53429.1"/>
    <property type="molecule type" value="Genomic_DNA"/>
</dbReference>
<evidence type="ECO:0000256" key="1">
    <source>
        <dbReference type="SAM" id="MobiDB-lite"/>
    </source>
</evidence>
<dbReference type="OrthoDB" id="4293512at2"/>
<dbReference type="AlphaFoldDB" id="A0A1V0TKH7"/>
<name>A0A1V0TKH7_9ACTN</name>
<evidence type="ECO:0000313" key="3">
    <source>
        <dbReference type="Proteomes" id="UP000192726"/>
    </source>
</evidence>
<sequence length="104" mass="11538">MPAASCPVRYGRTRRTTHFEHGEEQAVCTGDERSEHPAPARISGFDVTSRQDRLILRSVVDYWWSQSGSFSAQSTVVRPRNETCAHCAAPLATDAHSPDIRLLA</sequence>
<reference evidence="2 3" key="1">
    <citation type="submission" date="2017-04" db="EMBL/GenBank/DDBJ databases">
        <title>Complete Genome Sequence of Streptomyces gilvosporeus F607, a Capable Producer of Natamycin.</title>
        <authorList>
            <person name="Zong G."/>
            <person name="Zhong C."/>
            <person name="Fu J."/>
            <person name="Qin R."/>
            <person name="Cao G."/>
        </authorList>
    </citation>
    <scope>NUCLEOTIDE SEQUENCE [LARGE SCALE GENOMIC DNA]</scope>
    <source>
        <strain evidence="2 3">F607</strain>
    </source>
</reference>
<dbReference type="KEGG" id="sgv:B1H19_03950"/>
<gene>
    <name evidence="2" type="ORF">B1H19_03950</name>
</gene>
<feature type="compositionally biased region" description="Basic and acidic residues" evidence="1">
    <location>
        <begin position="22"/>
        <end position="38"/>
    </location>
</feature>
<proteinExistence type="predicted"/>
<dbReference type="Proteomes" id="UP000192726">
    <property type="component" value="Chromosome"/>
</dbReference>
<keyword evidence="3" id="KW-1185">Reference proteome</keyword>
<accession>A0A1V0TKH7</accession>
<evidence type="ECO:0000313" key="2">
    <source>
        <dbReference type="EMBL" id="ARF53429.1"/>
    </source>
</evidence>
<protein>
    <submittedName>
        <fullName evidence="2">Uncharacterized protein</fullName>
    </submittedName>
</protein>
<organism evidence="2 3">
    <name type="scientific">Streptomyces gilvosporeus</name>
    <dbReference type="NCBI Taxonomy" id="553510"/>
    <lineage>
        <taxon>Bacteria</taxon>
        <taxon>Bacillati</taxon>
        <taxon>Actinomycetota</taxon>
        <taxon>Actinomycetes</taxon>
        <taxon>Kitasatosporales</taxon>
        <taxon>Streptomycetaceae</taxon>
        <taxon>Streptomyces</taxon>
    </lineage>
</organism>
<feature type="region of interest" description="Disordered" evidence="1">
    <location>
        <begin position="22"/>
        <end position="42"/>
    </location>
</feature>